<name>A0A839ZCK4_9HYPH</name>
<dbReference type="Proteomes" id="UP000533469">
    <property type="component" value="Unassembled WGS sequence"/>
</dbReference>
<protein>
    <submittedName>
        <fullName evidence="1">Regulator of CtrA degradation</fullName>
    </submittedName>
</protein>
<keyword evidence="2" id="KW-1185">Reference proteome</keyword>
<dbReference type="InterPro" id="IPR010848">
    <property type="entry name" value="DUF1465"/>
</dbReference>
<proteinExistence type="predicted"/>
<gene>
    <name evidence="1" type="ORF">FHS55_003027</name>
</gene>
<comment type="caution">
    <text evidence="1">The sequence shown here is derived from an EMBL/GenBank/DDBJ whole genome shotgun (WGS) entry which is preliminary data.</text>
</comment>
<evidence type="ECO:0000313" key="2">
    <source>
        <dbReference type="Proteomes" id="UP000533469"/>
    </source>
</evidence>
<dbReference type="RefSeq" id="WP_183190570.1">
    <property type="nucleotide sequence ID" value="NZ_JACICD010000005.1"/>
</dbReference>
<dbReference type="EMBL" id="JACICD010000005">
    <property type="protein sequence ID" value="MBB3772415.1"/>
    <property type="molecule type" value="Genomic_DNA"/>
</dbReference>
<accession>A0A839ZCK4</accession>
<dbReference type="Gene3D" id="1.10.8.930">
    <property type="entry name" value="Protein of unknown function DUF1465"/>
    <property type="match status" value="1"/>
</dbReference>
<dbReference type="Pfam" id="PF07323">
    <property type="entry name" value="DUF1465"/>
    <property type="match status" value="1"/>
</dbReference>
<evidence type="ECO:0000313" key="1">
    <source>
        <dbReference type="EMBL" id="MBB3772415.1"/>
    </source>
</evidence>
<dbReference type="AlphaFoldDB" id="A0A839ZCK4"/>
<sequence length="175" mass="19367">MGSAGKKDEHRHGVPINLAERRIASQAFGELFRQGMELVDEAAAYLDGDGRRESRTLARAALTAYAQQSMRLSTRLMHLASWLLLQRAVAEGDMSAQTAERERGRIDLKGPARETEPEALLPEPLRDLIARSYDLQRQIDQLDAALRPGADIATESPPNAVAGQIGRLRTAFERH</sequence>
<reference evidence="1 2" key="1">
    <citation type="submission" date="2020-08" db="EMBL/GenBank/DDBJ databases">
        <title>Genomic Encyclopedia of Type Strains, Phase IV (KMG-IV): sequencing the most valuable type-strain genomes for metagenomic binning, comparative biology and taxonomic classification.</title>
        <authorList>
            <person name="Goeker M."/>
        </authorList>
    </citation>
    <scope>NUCLEOTIDE SEQUENCE [LARGE SCALE GENOMIC DNA]</scope>
    <source>
        <strain evidence="1 2">DSM 5895</strain>
    </source>
</reference>
<organism evidence="1 2">
    <name type="scientific">Ancylobacter tetraedralis</name>
    <dbReference type="NCBI Taxonomy" id="217068"/>
    <lineage>
        <taxon>Bacteria</taxon>
        <taxon>Pseudomonadati</taxon>
        <taxon>Pseudomonadota</taxon>
        <taxon>Alphaproteobacteria</taxon>
        <taxon>Hyphomicrobiales</taxon>
        <taxon>Xanthobacteraceae</taxon>
        <taxon>Ancylobacter</taxon>
    </lineage>
</organism>
<dbReference type="InterPro" id="IPR038301">
    <property type="entry name" value="AraC-like_sf"/>
</dbReference>